<dbReference type="EMBL" id="CAJNIZ010017735">
    <property type="protein sequence ID" value="CAE7402485.1"/>
    <property type="molecule type" value="Genomic_DNA"/>
</dbReference>
<dbReference type="AlphaFoldDB" id="A0A812QSU7"/>
<evidence type="ECO:0000313" key="1">
    <source>
        <dbReference type="EMBL" id="CAE7402485.1"/>
    </source>
</evidence>
<gene>
    <name evidence="1" type="ORF">SPIL2461_LOCUS9929</name>
</gene>
<protein>
    <submittedName>
        <fullName evidence="1">Uncharacterized protein</fullName>
    </submittedName>
</protein>
<organism evidence="1 2">
    <name type="scientific">Symbiodinium pilosum</name>
    <name type="common">Dinoflagellate</name>
    <dbReference type="NCBI Taxonomy" id="2952"/>
    <lineage>
        <taxon>Eukaryota</taxon>
        <taxon>Sar</taxon>
        <taxon>Alveolata</taxon>
        <taxon>Dinophyceae</taxon>
        <taxon>Suessiales</taxon>
        <taxon>Symbiodiniaceae</taxon>
        <taxon>Symbiodinium</taxon>
    </lineage>
</organism>
<keyword evidence="2" id="KW-1185">Reference proteome</keyword>
<comment type="caution">
    <text evidence="1">The sequence shown here is derived from an EMBL/GenBank/DDBJ whole genome shotgun (WGS) entry which is preliminary data.</text>
</comment>
<accession>A0A812QSU7</accession>
<dbReference type="Proteomes" id="UP000649617">
    <property type="component" value="Unassembled WGS sequence"/>
</dbReference>
<reference evidence="1" key="1">
    <citation type="submission" date="2021-02" db="EMBL/GenBank/DDBJ databases">
        <authorList>
            <person name="Dougan E. K."/>
            <person name="Rhodes N."/>
            <person name="Thang M."/>
            <person name="Chan C."/>
        </authorList>
    </citation>
    <scope>NUCLEOTIDE SEQUENCE</scope>
</reference>
<proteinExistence type="predicted"/>
<sequence length="169" mass="18833">MDAPVWEQHVSSINLDEAALEVLRSVDGHTSIFWRLPSKTGTAGSALNHAINVVKSTLEAKAPMSFKLGYTHNPSWRWDNTLYGYKHDLAYKFQAMLVLCISEEPHSAAMMEAALISYFKGTPGCQNVRAGGDNVKTDPMASVPLHMVYWVYRSFKGRPDPSFARGKRS</sequence>
<evidence type="ECO:0000313" key="2">
    <source>
        <dbReference type="Proteomes" id="UP000649617"/>
    </source>
</evidence>
<name>A0A812QSU7_SYMPI</name>
<dbReference type="OrthoDB" id="445539at2759"/>